<dbReference type="GO" id="GO:0012505">
    <property type="term" value="C:endomembrane system"/>
    <property type="evidence" value="ECO:0007669"/>
    <property type="project" value="UniProtKB-SubCell"/>
</dbReference>
<sequence>MKKNSKKILITLTIITNVIYILWRIFYTVPKEEGKFALICAIILLFVETMGMMEMFVHYYGMSNIEYPEKPIISEELYPHVDVFIATYNESVDLVRKTVNGCIHMQYPDKKKVHIYICDDGNRKEMRILAEKMGVNYITRTEREGAKAGNLNNAMQHTNSPLIATFDADMIPMHDFLIATVPYFLKNEQAKKDGEKEEYEKVGFVQTPQSFYNPDLFQFNLHSEGRIPNEQDYFYRDIQLARNRTNSVIYGGSNTVISREALEEVDGFYTYSITEDFATGILIQSKGYRCYAIPEVHASGLSPTDLKSLIKQRERWARGCIQTGRRLNILFRRGLGFWQKISYISSITYWYASIKRFVYIMAPILFSVFNVIVVKCTLLQVLVFWLPMYILSSLSLKIFSQNIRNTRWTNIYETIMFQSLMPAVILETFAISKNKFSVTNKSKLEENRMYKFLQGIPYFIYMVLSIIGILKMFVAIFKMSSMTYSVVLFWLIGNLFNLVMATLFISGRQQLRKSERYIAEIDFKLKQNSYVLSSKTIDISENGFAFLLENPEYISPEEEFEVEFREKSGNEMYIANMKAKIVNVVEVNSKWKYAAYITHIEDSEIDNWMCIVHDRIPTLPMTISNQLGFFDDLQINVKKRIEKTRTLSRRSPRINMNFQMDIKNTGKLRIVNFNYQYVLLNFENKSIYPKEIALEINENIVLECDLCEGKIDERGILYKVNNIDSIMQNFFLRDEMMDWILQNKTILVSKPSEKKEKSIDEFEPMEYI</sequence>
<proteinExistence type="predicted"/>
<comment type="subcellular location">
    <subcellularLocation>
        <location evidence="1">Endomembrane system</location>
        <topology evidence="1">Multi-pass membrane protein</topology>
    </subcellularLocation>
</comment>
<name>A0A069AU01_CLODI</name>
<dbReference type="InterPro" id="IPR029044">
    <property type="entry name" value="Nucleotide-diphossugar_trans"/>
</dbReference>
<dbReference type="Pfam" id="PF13641">
    <property type="entry name" value="Glyco_tranf_2_3"/>
    <property type="match status" value="1"/>
</dbReference>
<feature type="transmembrane region" description="Helical" evidence="9">
    <location>
        <begin position="411"/>
        <end position="431"/>
    </location>
</feature>
<dbReference type="RefSeq" id="WP_021366976.1">
    <property type="nucleotide sequence ID" value="NZ_BBYB01000182.1"/>
</dbReference>
<evidence type="ECO:0000256" key="8">
    <source>
        <dbReference type="ARBA" id="ARBA00023136"/>
    </source>
</evidence>
<dbReference type="SUPFAM" id="SSF53448">
    <property type="entry name" value="Nucleotide-diphospho-sugar transferases"/>
    <property type="match status" value="1"/>
</dbReference>
<dbReference type="Gene3D" id="3.90.550.10">
    <property type="entry name" value="Spore Coat Polysaccharide Biosynthesis Protein SpsA, Chain A"/>
    <property type="match status" value="1"/>
</dbReference>
<protein>
    <submittedName>
        <fullName evidence="13">Cellulose synthase catalytic subunit (UDP-forming)</fullName>
        <ecNumber evidence="13">2.4.1.12</ecNumber>
    </submittedName>
</protein>
<dbReference type="InterPro" id="IPR009875">
    <property type="entry name" value="PilZ_domain"/>
</dbReference>
<organism evidence="13">
    <name type="scientific">Clostridioides difficile</name>
    <name type="common">Peptoclostridium difficile</name>
    <dbReference type="NCBI Taxonomy" id="1496"/>
    <lineage>
        <taxon>Bacteria</taxon>
        <taxon>Bacillati</taxon>
        <taxon>Bacillota</taxon>
        <taxon>Clostridia</taxon>
        <taxon>Peptostreptococcales</taxon>
        <taxon>Peptostreptococcaceae</taxon>
        <taxon>Clostridioides</taxon>
    </lineage>
</organism>
<evidence type="ECO:0000256" key="3">
    <source>
        <dbReference type="ARBA" id="ARBA00022519"/>
    </source>
</evidence>
<feature type="transmembrane region" description="Helical" evidence="9">
    <location>
        <begin position="9"/>
        <end position="30"/>
    </location>
</feature>
<evidence type="ECO:0000256" key="5">
    <source>
        <dbReference type="ARBA" id="ARBA00022679"/>
    </source>
</evidence>
<keyword evidence="6 9" id="KW-0812">Transmembrane</keyword>
<dbReference type="PANTHER" id="PTHR43867:SF2">
    <property type="entry name" value="CELLULOSE SYNTHASE CATALYTIC SUBUNIT A [UDP-FORMING]"/>
    <property type="match status" value="1"/>
</dbReference>
<dbReference type="EC" id="2.4.1.12" evidence="13"/>
<dbReference type="InterPro" id="IPR050321">
    <property type="entry name" value="Glycosyltr_2/OpgH_subfam"/>
</dbReference>
<gene>
    <name evidence="13" type="primary">bcsA</name>
    <name evidence="13" type="ORF">BN1095_620121</name>
    <name evidence="11" type="ORF">BN1096_520153</name>
    <name evidence="12" type="ORF">BN1097_680031</name>
</gene>
<evidence type="ECO:0000313" key="12">
    <source>
        <dbReference type="EMBL" id="CDS88442.1"/>
    </source>
</evidence>
<dbReference type="InterPro" id="IPR003919">
    <property type="entry name" value="Cell_synth_A"/>
</dbReference>
<keyword evidence="4 13" id="KW-0328">Glycosyltransferase</keyword>
<feature type="transmembrane region" description="Helical" evidence="9">
    <location>
        <begin position="452"/>
        <end position="477"/>
    </location>
</feature>
<dbReference type="PANTHER" id="PTHR43867">
    <property type="entry name" value="CELLULOSE SYNTHASE CATALYTIC SUBUNIT A [UDP-FORMING]"/>
    <property type="match status" value="1"/>
</dbReference>
<accession>A0A069AU01</accession>
<feature type="transmembrane region" description="Helical" evidence="9">
    <location>
        <begin position="483"/>
        <end position="506"/>
    </location>
</feature>
<keyword evidence="2" id="KW-1003">Cell membrane</keyword>
<evidence type="ECO:0000313" key="13">
    <source>
        <dbReference type="EMBL" id="CDT65578.1"/>
    </source>
</evidence>
<dbReference type="AlphaFoldDB" id="A0A069AU01"/>
<dbReference type="EMBL" id="LK932505">
    <property type="protein sequence ID" value="CDS85202.1"/>
    <property type="molecule type" value="Genomic_DNA"/>
</dbReference>
<evidence type="ECO:0000256" key="4">
    <source>
        <dbReference type="ARBA" id="ARBA00022676"/>
    </source>
</evidence>
<dbReference type="Pfam" id="PF07238">
    <property type="entry name" value="PilZ"/>
    <property type="match status" value="1"/>
</dbReference>
<evidence type="ECO:0000313" key="11">
    <source>
        <dbReference type="EMBL" id="CDS85202.1"/>
    </source>
</evidence>
<keyword evidence="5 13" id="KW-0808">Transferase</keyword>
<dbReference type="GO" id="GO:0005886">
    <property type="term" value="C:plasma membrane"/>
    <property type="evidence" value="ECO:0007669"/>
    <property type="project" value="UniProtKB-SubCell"/>
</dbReference>
<dbReference type="Gene3D" id="2.40.10.220">
    <property type="entry name" value="predicted glycosyltransferase like domains"/>
    <property type="match status" value="1"/>
</dbReference>
<dbReference type="GO" id="GO:0006011">
    <property type="term" value="P:UDP-alpha-D-glucose metabolic process"/>
    <property type="evidence" value="ECO:0007669"/>
    <property type="project" value="InterPro"/>
</dbReference>
<reference evidence="13" key="1">
    <citation type="submission" date="2014-07" db="EMBL/GenBank/DDBJ databases">
        <authorList>
            <person name="Monot Marc"/>
        </authorList>
    </citation>
    <scope>NUCLEOTIDE SEQUENCE</scope>
    <source>
        <strain evidence="13">7032989</strain>
        <strain evidence="12">7032994</strain>
    </source>
</reference>
<evidence type="ECO:0000256" key="9">
    <source>
        <dbReference type="SAM" id="Phobius"/>
    </source>
</evidence>
<evidence type="ECO:0000256" key="6">
    <source>
        <dbReference type="ARBA" id="ARBA00022692"/>
    </source>
</evidence>
<dbReference type="EMBL" id="LK932407">
    <property type="protein sequence ID" value="CDS88442.1"/>
    <property type="molecule type" value="Genomic_DNA"/>
</dbReference>
<feature type="domain" description="PilZ" evidence="10">
    <location>
        <begin position="510"/>
        <end position="601"/>
    </location>
</feature>
<keyword evidence="3" id="KW-0997">Cell inner membrane</keyword>
<dbReference type="PRINTS" id="PR01439">
    <property type="entry name" value="CELLSNTHASEA"/>
</dbReference>
<dbReference type="GO" id="GO:0035438">
    <property type="term" value="F:cyclic-di-GMP binding"/>
    <property type="evidence" value="ECO:0007669"/>
    <property type="project" value="InterPro"/>
</dbReference>
<feature type="transmembrane region" description="Helical" evidence="9">
    <location>
        <begin position="357"/>
        <end position="374"/>
    </location>
</feature>
<evidence type="ECO:0000256" key="1">
    <source>
        <dbReference type="ARBA" id="ARBA00004127"/>
    </source>
</evidence>
<evidence type="ECO:0000256" key="7">
    <source>
        <dbReference type="ARBA" id="ARBA00022989"/>
    </source>
</evidence>
<dbReference type="CDD" id="cd06421">
    <property type="entry name" value="CESA_CelA_like"/>
    <property type="match status" value="1"/>
</dbReference>
<keyword evidence="8 9" id="KW-0472">Membrane</keyword>
<feature type="transmembrane region" description="Helical" evidence="9">
    <location>
        <begin position="36"/>
        <end position="60"/>
    </location>
</feature>
<evidence type="ECO:0000259" key="10">
    <source>
        <dbReference type="Pfam" id="PF07238"/>
    </source>
</evidence>
<feature type="transmembrane region" description="Helical" evidence="9">
    <location>
        <begin position="381"/>
        <end position="399"/>
    </location>
</feature>
<keyword evidence="7 9" id="KW-1133">Transmembrane helix</keyword>
<dbReference type="EMBL" id="LK933316">
    <property type="protein sequence ID" value="CDT65578.1"/>
    <property type="molecule type" value="Genomic_DNA"/>
</dbReference>
<dbReference type="GO" id="GO:0016760">
    <property type="term" value="F:cellulose synthase (UDP-forming) activity"/>
    <property type="evidence" value="ECO:0007669"/>
    <property type="project" value="UniProtKB-EC"/>
</dbReference>
<evidence type="ECO:0000256" key="2">
    <source>
        <dbReference type="ARBA" id="ARBA00022475"/>
    </source>
</evidence>